<reference evidence="1" key="1">
    <citation type="journal article" date="2012" name="Nat. Biotechnol.">
        <title>Draft genome sequence of pigeonpea (Cajanus cajan), an orphan legume crop of resource-poor farmers.</title>
        <authorList>
            <person name="Varshney R.K."/>
            <person name="Chen W."/>
            <person name="Li Y."/>
            <person name="Bharti A.K."/>
            <person name="Saxena R.K."/>
            <person name="Schlueter J.A."/>
            <person name="Donoghue M.T."/>
            <person name="Azam S."/>
            <person name="Fan G."/>
            <person name="Whaley A.M."/>
            <person name="Farmer A.D."/>
            <person name="Sheridan J."/>
            <person name="Iwata A."/>
            <person name="Tuteja R."/>
            <person name="Penmetsa R.V."/>
            <person name="Wu W."/>
            <person name="Upadhyaya H.D."/>
            <person name="Yang S.P."/>
            <person name="Shah T."/>
            <person name="Saxena K.B."/>
            <person name="Michael T."/>
            <person name="McCombie W.R."/>
            <person name="Yang B."/>
            <person name="Zhang G."/>
            <person name="Yang H."/>
            <person name="Wang J."/>
            <person name="Spillane C."/>
            <person name="Cook D.R."/>
            <person name="May G.D."/>
            <person name="Xu X."/>
            <person name="Jackson S.A."/>
        </authorList>
    </citation>
    <scope>NUCLEOTIDE SEQUENCE [LARGE SCALE GENOMIC DNA]</scope>
</reference>
<accession>A0A151R7K4</accession>
<sequence>MPPERHQHLSKKNIFALLSRPVPFDHGYKVRYATPPKEMDCTERLRERKAGWWRRRGG</sequence>
<organism evidence="1 2">
    <name type="scientific">Cajanus cajan</name>
    <name type="common">Pigeon pea</name>
    <name type="synonym">Cajanus indicus</name>
    <dbReference type="NCBI Taxonomy" id="3821"/>
    <lineage>
        <taxon>Eukaryota</taxon>
        <taxon>Viridiplantae</taxon>
        <taxon>Streptophyta</taxon>
        <taxon>Embryophyta</taxon>
        <taxon>Tracheophyta</taxon>
        <taxon>Spermatophyta</taxon>
        <taxon>Magnoliopsida</taxon>
        <taxon>eudicotyledons</taxon>
        <taxon>Gunneridae</taxon>
        <taxon>Pentapetalae</taxon>
        <taxon>rosids</taxon>
        <taxon>fabids</taxon>
        <taxon>Fabales</taxon>
        <taxon>Fabaceae</taxon>
        <taxon>Papilionoideae</taxon>
        <taxon>50 kb inversion clade</taxon>
        <taxon>NPAAA clade</taxon>
        <taxon>indigoferoid/millettioid clade</taxon>
        <taxon>Phaseoleae</taxon>
        <taxon>Cajanus</taxon>
    </lineage>
</organism>
<keyword evidence="2" id="KW-1185">Reference proteome</keyword>
<dbReference type="Proteomes" id="UP000075243">
    <property type="component" value="Unassembled WGS sequence"/>
</dbReference>
<evidence type="ECO:0000313" key="1">
    <source>
        <dbReference type="EMBL" id="KYP38600.1"/>
    </source>
</evidence>
<dbReference type="AlphaFoldDB" id="A0A151R7K4"/>
<dbReference type="Gramene" id="C.cajan_40631.t">
    <property type="protein sequence ID" value="C.cajan_40631.t.cds1"/>
    <property type="gene ID" value="C.cajan_40631"/>
</dbReference>
<proteinExistence type="predicted"/>
<dbReference type="EMBL" id="KQ483986">
    <property type="protein sequence ID" value="KYP38600.1"/>
    <property type="molecule type" value="Genomic_DNA"/>
</dbReference>
<evidence type="ECO:0000313" key="2">
    <source>
        <dbReference type="Proteomes" id="UP000075243"/>
    </source>
</evidence>
<protein>
    <submittedName>
        <fullName evidence="1">Uncharacterized protein</fullName>
    </submittedName>
</protein>
<name>A0A151R7K4_CAJCA</name>
<gene>
    <name evidence="1" type="ORF">KK1_040145</name>
</gene>